<dbReference type="InterPro" id="IPR001763">
    <property type="entry name" value="Rhodanese-like_dom"/>
</dbReference>
<organism evidence="4">
    <name type="scientific">Echinostoma caproni</name>
    <dbReference type="NCBI Taxonomy" id="27848"/>
    <lineage>
        <taxon>Eukaryota</taxon>
        <taxon>Metazoa</taxon>
        <taxon>Spiralia</taxon>
        <taxon>Lophotrochozoa</taxon>
        <taxon>Platyhelminthes</taxon>
        <taxon>Trematoda</taxon>
        <taxon>Digenea</taxon>
        <taxon>Plagiorchiida</taxon>
        <taxon>Echinostomata</taxon>
        <taxon>Echinostomatoidea</taxon>
        <taxon>Echinostomatidae</taxon>
        <taxon>Echinostoma</taxon>
    </lineage>
</organism>
<proteinExistence type="predicted"/>
<keyword evidence="3" id="KW-1185">Reference proteome</keyword>
<dbReference type="Pfam" id="PF00581">
    <property type="entry name" value="Rhodanese"/>
    <property type="match status" value="1"/>
</dbReference>
<evidence type="ECO:0000313" key="4">
    <source>
        <dbReference type="WBParaSite" id="ECPE_0001618101-mRNA-1"/>
    </source>
</evidence>
<reference evidence="2 3" key="2">
    <citation type="submission" date="2018-11" db="EMBL/GenBank/DDBJ databases">
        <authorList>
            <consortium name="Pathogen Informatics"/>
        </authorList>
    </citation>
    <scope>NUCLEOTIDE SEQUENCE [LARGE SCALE GENOMIC DNA]</scope>
    <source>
        <strain evidence="2 3">Egypt</strain>
    </source>
</reference>
<evidence type="ECO:0000259" key="1">
    <source>
        <dbReference type="PROSITE" id="PS50206"/>
    </source>
</evidence>
<reference evidence="4" key="1">
    <citation type="submission" date="2016-06" db="UniProtKB">
        <authorList>
            <consortium name="WormBaseParasite"/>
        </authorList>
    </citation>
    <scope>IDENTIFICATION</scope>
</reference>
<dbReference type="PANTHER" id="PTHR44086:SF10">
    <property type="entry name" value="THIOSULFATE SULFURTRANSFERASE_RHODANESE-LIKE DOMAIN-CONTAINING PROTEIN 3"/>
    <property type="match status" value="1"/>
</dbReference>
<name>A0A183BAA3_9TREM</name>
<gene>
    <name evidence="2" type="ORF">ECPE_LOCUS16138</name>
</gene>
<dbReference type="InterPro" id="IPR036873">
    <property type="entry name" value="Rhodanese-like_dom_sf"/>
</dbReference>
<feature type="domain" description="Rhodanese" evidence="1">
    <location>
        <begin position="3"/>
        <end position="101"/>
    </location>
</feature>
<dbReference type="PROSITE" id="PS50206">
    <property type="entry name" value="RHODANESE_3"/>
    <property type="match status" value="1"/>
</dbReference>
<dbReference type="Proteomes" id="UP000272942">
    <property type="component" value="Unassembled WGS sequence"/>
</dbReference>
<sequence>MLKANNVQLIDVREPHEVKAGKIEGSVNIPLGDVEEAFLMSDEEFKKTYHIPKPKKSDGNLVFSCRSGVRSMRALKTVENLGYKGAWNLKGGYMAWEKAFKQDL</sequence>
<dbReference type="PANTHER" id="PTHR44086">
    <property type="entry name" value="THIOSULFATE SULFURTRANSFERASE RDL2, MITOCHONDRIAL-RELATED"/>
    <property type="match status" value="1"/>
</dbReference>
<dbReference type="WBParaSite" id="ECPE_0001618101-mRNA-1">
    <property type="protein sequence ID" value="ECPE_0001618101-mRNA-1"/>
    <property type="gene ID" value="ECPE_0001618101"/>
</dbReference>
<dbReference type="EMBL" id="UZAN01063113">
    <property type="protein sequence ID" value="VDP93410.1"/>
    <property type="molecule type" value="Genomic_DNA"/>
</dbReference>
<dbReference type="SMART" id="SM00450">
    <property type="entry name" value="RHOD"/>
    <property type="match status" value="1"/>
</dbReference>
<dbReference type="OrthoDB" id="566238at2759"/>
<dbReference type="Gene3D" id="3.40.250.10">
    <property type="entry name" value="Rhodanese-like domain"/>
    <property type="match status" value="1"/>
</dbReference>
<protein>
    <submittedName>
        <fullName evidence="4">Rhodanese domain-containing protein</fullName>
    </submittedName>
</protein>
<accession>A0A183BAA3</accession>
<dbReference type="SUPFAM" id="SSF52821">
    <property type="entry name" value="Rhodanese/Cell cycle control phosphatase"/>
    <property type="match status" value="1"/>
</dbReference>
<evidence type="ECO:0000313" key="2">
    <source>
        <dbReference type="EMBL" id="VDP93410.1"/>
    </source>
</evidence>
<evidence type="ECO:0000313" key="3">
    <source>
        <dbReference type="Proteomes" id="UP000272942"/>
    </source>
</evidence>
<dbReference type="AlphaFoldDB" id="A0A183BAA3"/>